<accession>A0A364JSX1</accession>
<dbReference type="OrthoDB" id="223957at2"/>
<comment type="caution">
    <text evidence="1">The sequence shown here is derived from an EMBL/GenBank/DDBJ whole genome shotgun (WGS) entry which is preliminary data.</text>
</comment>
<evidence type="ECO:0008006" key="3">
    <source>
        <dbReference type="Google" id="ProtNLM"/>
    </source>
</evidence>
<evidence type="ECO:0000313" key="1">
    <source>
        <dbReference type="EMBL" id="RAK26393.1"/>
    </source>
</evidence>
<dbReference type="AlphaFoldDB" id="A0A364JSX1"/>
<gene>
    <name evidence="1" type="ORF">C7374_11479</name>
</gene>
<name>A0A364JSX1_9HYPH</name>
<reference evidence="1 2" key="1">
    <citation type="submission" date="2018-06" db="EMBL/GenBank/DDBJ databases">
        <title>Genomic Encyclopedia of Type Strains, Phase IV (KMG-IV): sequencing the most valuable type-strain genomes for metagenomic binning, comparative biology and taxonomic classification.</title>
        <authorList>
            <person name="Goeker M."/>
        </authorList>
    </citation>
    <scope>NUCLEOTIDE SEQUENCE [LARGE SCALE GENOMIC DNA]</scope>
    <source>
        <strain evidence="1 2">DSM 26720</strain>
    </source>
</reference>
<keyword evidence="2" id="KW-1185">Reference proteome</keyword>
<organism evidence="1 2">
    <name type="scientific">Falsochrobactrum ovis</name>
    <dbReference type="NCBI Taxonomy" id="1293442"/>
    <lineage>
        <taxon>Bacteria</taxon>
        <taxon>Pseudomonadati</taxon>
        <taxon>Pseudomonadota</taxon>
        <taxon>Alphaproteobacteria</taxon>
        <taxon>Hyphomicrobiales</taxon>
        <taxon>Brucellaceae</taxon>
        <taxon>Falsochrobactrum</taxon>
    </lineage>
</organism>
<protein>
    <recommendedName>
        <fullName evidence="3">Glycosyl transferase family 1</fullName>
    </recommendedName>
</protein>
<sequence>MLDNAIARLKQLTFFDPDWYKHVNSDIGLHNPYAHAINFGAREGRIIFNSQEISRLLSCIPVIAPCDIELTPSPASVDIYVSSMGNVFMDQIADDILRTFNEHGIMASKKTDADPNKENSVTKIVVAPHEFFLLGDGPQFFNSSFMKNCFVYNTEQLQTRWFASALPHILSSAGIIDICYQSARLLSQSGIPTIHWEPSPRQSLSYSETIKDHPLSKSIPQPLRGTRWEERTFDLSFFGSDSPRREKLFSRLSPQMAEWETFIYYRKRPTPLSENADRTLADLASYVAGMSKIYLNVHRDVLPYFEWHRIVRQGIQSGAVVVTDNCLSHPLYKPGVHFIETNTRYIASTIEWALNDPQGIQCCNAILNTNNLLMNNVIHHRNNANVLFNFLGRTTR</sequence>
<dbReference type="Proteomes" id="UP000249453">
    <property type="component" value="Unassembled WGS sequence"/>
</dbReference>
<proteinExistence type="predicted"/>
<dbReference type="RefSeq" id="WP_111576106.1">
    <property type="nucleotide sequence ID" value="NZ_JBHEEY010000010.1"/>
</dbReference>
<evidence type="ECO:0000313" key="2">
    <source>
        <dbReference type="Proteomes" id="UP000249453"/>
    </source>
</evidence>
<dbReference type="EMBL" id="QLMK01000014">
    <property type="protein sequence ID" value="RAK26393.1"/>
    <property type="molecule type" value="Genomic_DNA"/>
</dbReference>